<proteinExistence type="predicted"/>
<evidence type="ECO:0000313" key="8">
    <source>
        <dbReference type="Proteomes" id="UP000435112"/>
    </source>
</evidence>
<evidence type="ECO:0000256" key="2">
    <source>
        <dbReference type="SAM" id="Phobius"/>
    </source>
</evidence>
<organism evidence="3 6">
    <name type="scientific">Phytophthora rubi</name>
    <dbReference type="NCBI Taxonomy" id="129364"/>
    <lineage>
        <taxon>Eukaryota</taxon>
        <taxon>Sar</taxon>
        <taxon>Stramenopiles</taxon>
        <taxon>Oomycota</taxon>
        <taxon>Peronosporomycetes</taxon>
        <taxon>Peronosporales</taxon>
        <taxon>Peronosporaceae</taxon>
        <taxon>Phytophthora</taxon>
    </lineage>
</organism>
<feature type="transmembrane region" description="Helical" evidence="2">
    <location>
        <begin position="344"/>
        <end position="365"/>
    </location>
</feature>
<accession>A0A6A3JEN8</accession>
<evidence type="ECO:0000313" key="6">
    <source>
        <dbReference type="Proteomes" id="UP000429607"/>
    </source>
</evidence>
<dbReference type="Proteomes" id="UP000429607">
    <property type="component" value="Unassembled WGS sequence"/>
</dbReference>
<keyword evidence="7" id="KW-1185">Reference proteome</keyword>
<dbReference type="EMBL" id="QXFT01001654">
    <property type="protein sequence ID" value="KAE9313327.1"/>
    <property type="molecule type" value="Genomic_DNA"/>
</dbReference>
<comment type="caution">
    <text evidence="3">The sequence shown here is derived from an EMBL/GenBank/DDBJ whole genome shotgun (WGS) entry which is preliminary data.</text>
</comment>
<keyword evidence="2" id="KW-1133">Transmembrane helix</keyword>
<dbReference type="PANTHER" id="PTHR16214:SF3">
    <property type="entry name" value="TRANSMEMBRANE PROTEIN 260"/>
    <property type="match status" value="1"/>
</dbReference>
<feature type="transmembrane region" description="Helical" evidence="2">
    <location>
        <begin position="236"/>
        <end position="257"/>
    </location>
</feature>
<feature type="transmembrane region" description="Helical" evidence="2">
    <location>
        <begin position="149"/>
        <end position="167"/>
    </location>
</feature>
<feature type="transmembrane region" description="Helical" evidence="2">
    <location>
        <begin position="118"/>
        <end position="137"/>
    </location>
</feature>
<feature type="transmembrane region" description="Helical" evidence="2">
    <location>
        <begin position="173"/>
        <end position="189"/>
    </location>
</feature>
<dbReference type="InterPro" id="IPR052724">
    <property type="entry name" value="GT117_domain-containing"/>
</dbReference>
<reference evidence="6 8" key="1">
    <citation type="submission" date="2018-09" db="EMBL/GenBank/DDBJ databases">
        <title>Genomic investigation of the strawberry pathogen Phytophthora fragariae indicates pathogenicity is determined by transcriptional variation in three key races.</title>
        <authorList>
            <person name="Adams T.M."/>
            <person name="Armitage A.D."/>
            <person name="Sobczyk M.K."/>
            <person name="Bates H.J."/>
            <person name="Dunwell J.M."/>
            <person name="Nellist C.F."/>
            <person name="Harrison R.J."/>
        </authorList>
    </citation>
    <scope>NUCLEOTIDE SEQUENCE [LARGE SCALE GENOMIC DNA]</scope>
    <source>
        <strain evidence="3 6">SCRP249</strain>
        <strain evidence="4 8">SCRP324</strain>
        <strain evidence="5 7">SCRP333</strain>
    </source>
</reference>
<feature type="transmembrane region" description="Helical" evidence="2">
    <location>
        <begin position="47"/>
        <end position="66"/>
    </location>
</feature>
<gene>
    <name evidence="3" type="ORF">PR001_g21024</name>
    <name evidence="4" type="ORF">PR002_g17643</name>
    <name evidence="5" type="ORF">PR003_g19526</name>
</gene>
<protein>
    <recommendedName>
        <fullName evidence="9">DUF2723 domain-containing protein</fullName>
    </recommendedName>
</protein>
<dbReference type="AlphaFoldDB" id="A0A6A3JEN8"/>
<dbReference type="Proteomes" id="UP000435112">
    <property type="component" value="Unassembled WGS sequence"/>
</dbReference>
<dbReference type="Pfam" id="PF11028">
    <property type="entry name" value="TMEM260-like"/>
    <property type="match status" value="1"/>
</dbReference>
<keyword evidence="2" id="KW-0472">Membrane</keyword>
<dbReference type="OrthoDB" id="197432at2759"/>
<dbReference type="EMBL" id="QXFU01001440">
    <property type="protein sequence ID" value="KAE9002379.1"/>
    <property type="molecule type" value="Genomic_DNA"/>
</dbReference>
<evidence type="ECO:0000313" key="3">
    <source>
        <dbReference type="EMBL" id="KAE8992137.1"/>
    </source>
</evidence>
<feature type="transmembrane region" description="Helical" evidence="2">
    <location>
        <begin position="385"/>
        <end position="403"/>
    </location>
</feature>
<evidence type="ECO:0000256" key="1">
    <source>
        <dbReference type="SAM" id="MobiDB-lite"/>
    </source>
</evidence>
<dbReference type="InterPro" id="IPR021280">
    <property type="entry name" value="TMEM260-like"/>
</dbReference>
<evidence type="ECO:0000313" key="7">
    <source>
        <dbReference type="Proteomes" id="UP000434957"/>
    </source>
</evidence>
<evidence type="ECO:0008006" key="9">
    <source>
        <dbReference type="Google" id="ProtNLM"/>
    </source>
</evidence>
<name>A0A6A3JEN8_9STRA</name>
<dbReference type="EMBL" id="QXFV01002146">
    <property type="protein sequence ID" value="KAE8992137.1"/>
    <property type="molecule type" value="Genomic_DNA"/>
</dbReference>
<sequence length="789" mass="89159">MRRRKDPYAAVHAVPPADAASRDAIHKSDSNAPPPTQCNAALSAGDLVVMALLALWTLLGYTMTLYPSVAGGDSGELVAESCHLGVSHPPGYPLFNMAVHIFTRFLPFGETPAWKANFFSAVCDTVAVVFIYLSLLLWMAPTGWTGRRAAAFTAAALFAFSPLIWTYAVGAEVFAFNNAFAALLLYLLLRYTRYQDISSALWGAFTCGLAMCNQHTIVLFEVPIIAWVLWSRRRTLWWRELAQFTGAFVSGLMPYIYMPITAIWNPQPGSWGDVTTLSGLIHHIRRADYGTFRLYASNEANEGLWTRLYLYGVDLSSREIPLQLAFPLITIGILQTVRGTNRQLGWFIIAMYLFYMVVFHSLANLPISEGLIYGVQMRFWQQPNVVIFTWFGIGLGYITNLSSQVVGRNSKAAKSAMSVVCQVACFALVAIQIWRWHELCNQSQAFYIRNYAQALLDPLPQNAVLFVNFDLQWTSLRYLQCCELRRQDVTILNLSMMTYNWFATKHTNYPNLQFPGSRLVPFGSVGDGFSMARLLDVNIGHLAPRKRARIFLGGKLSYSDQDFNEKYTLVPFGLLDEFKSLSVPSQPLKPWYSSQQKVRAIIRERLPVLPPEELYNDETWEWTIACDHGMKELNWATYLLERTIAEDPENLSLLSEAAKPMEVSYQFEPPQFWNPAANLKNLGLAYAQMVKSNQEFSVSKDPFLNDVVGKGVTDSTRFKDRASARMLEVWDAWLRVPGAKQDPGYEAIEGVVRKFVPTSVEAQPGDNPRKQSQRRRKKKSAKTKKRGKK</sequence>
<dbReference type="Proteomes" id="UP000434957">
    <property type="component" value="Unassembled WGS sequence"/>
</dbReference>
<feature type="transmembrane region" description="Helical" evidence="2">
    <location>
        <begin position="201"/>
        <end position="230"/>
    </location>
</feature>
<feature type="region of interest" description="Disordered" evidence="1">
    <location>
        <begin position="757"/>
        <end position="789"/>
    </location>
</feature>
<feature type="compositionally biased region" description="Basic residues" evidence="1">
    <location>
        <begin position="771"/>
        <end position="789"/>
    </location>
</feature>
<feature type="transmembrane region" description="Helical" evidence="2">
    <location>
        <begin position="415"/>
        <end position="434"/>
    </location>
</feature>
<evidence type="ECO:0000313" key="4">
    <source>
        <dbReference type="EMBL" id="KAE9002379.1"/>
    </source>
</evidence>
<keyword evidence="2" id="KW-0812">Transmembrane</keyword>
<dbReference type="PANTHER" id="PTHR16214">
    <property type="entry name" value="TRANSMEMBRANE PROTEIN 260"/>
    <property type="match status" value="1"/>
</dbReference>
<evidence type="ECO:0000313" key="5">
    <source>
        <dbReference type="EMBL" id="KAE9313327.1"/>
    </source>
</evidence>